<reference evidence="1 2" key="1">
    <citation type="journal article" date="2015" name="Int. J. Syst. Evol. Microbiol.">
        <title>Description of Sphingopyxis fribergensis sp. nov. - a soil bacterium with the ability to degrade styrene and phenylacetic acid.</title>
        <authorList>
            <person name="Oelschlagel M."/>
            <person name="Ruckert C."/>
            <person name="Kalinowski J."/>
            <person name="Schmidt G."/>
            <person name="Schlomann M."/>
            <person name="Tischler D."/>
        </authorList>
    </citation>
    <scope>NUCLEOTIDE SEQUENCE [LARGE SCALE GENOMIC DNA]</scope>
    <source>
        <strain evidence="1 2">Kp5.2</strain>
    </source>
</reference>
<dbReference type="EMBL" id="CP009122">
    <property type="protein sequence ID" value="AJA10024.1"/>
    <property type="molecule type" value="Genomic_DNA"/>
</dbReference>
<dbReference type="Proteomes" id="UP000030907">
    <property type="component" value="Chromosome"/>
</dbReference>
<gene>
    <name evidence="1" type="ORF">SKP52_15730</name>
</gene>
<dbReference type="HOGENOM" id="CLU_2289847_0_0_5"/>
<accession>A0A0A7PJ64</accession>
<protein>
    <submittedName>
        <fullName evidence="1">Uncharacterized protein</fullName>
    </submittedName>
</protein>
<evidence type="ECO:0000313" key="1">
    <source>
        <dbReference type="EMBL" id="AJA10024.1"/>
    </source>
</evidence>
<organism evidence="1 2">
    <name type="scientific">Sphingopyxis fribergensis</name>
    <dbReference type="NCBI Taxonomy" id="1515612"/>
    <lineage>
        <taxon>Bacteria</taxon>
        <taxon>Pseudomonadati</taxon>
        <taxon>Pseudomonadota</taxon>
        <taxon>Alphaproteobacteria</taxon>
        <taxon>Sphingomonadales</taxon>
        <taxon>Sphingomonadaceae</taxon>
        <taxon>Sphingopyxis</taxon>
    </lineage>
</organism>
<keyword evidence="2" id="KW-1185">Reference proteome</keyword>
<proteinExistence type="predicted"/>
<sequence length="101" mass="11128">MNKSVLIAIGLAASVALVWGGIEVRRSMVCAGLEEDYLNTVSSLKTKVQTRSLLAQLGKDDSAFIYMTKVDEEKLLWILTNLHQKCGKRAAETATRKGIEM</sequence>
<name>A0A0A7PJ64_9SPHN</name>
<dbReference type="RefSeq" id="WP_039576209.1">
    <property type="nucleotide sequence ID" value="NZ_CP009122.1"/>
</dbReference>
<dbReference type="AlphaFoldDB" id="A0A0A7PJ64"/>
<dbReference type="KEGG" id="sphk:SKP52_15730"/>
<evidence type="ECO:0000313" key="2">
    <source>
        <dbReference type="Proteomes" id="UP000030907"/>
    </source>
</evidence>